<evidence type="ECO:0000313" key="2">
    <source>
        <dbReference type="Proteomes" id="UP001054837"/>
    </source>
</evidence>
<gene>
    <name evidence="1" type="ORF">CDAR_311591</name>
</gene>
<organism evidence="1 2">
    <name type="scientific">Caerostris darwini</name>
    <dbReference type="NCBI Taxonomy" id="1538125"/>
    <lineage>
        <taxon>Eukaryota</taxon>
        <taxon>Metazoa</taxon>
        <taxon>Ecdysozoa</taxon>
        <taxon>Arthropoda</taxon>
        <taxon>Chelicerata</taxon>
        <taxon>Arachnida</taxon>
        <taxon>Araneae</taxon>
        <taxon>Araneomorphae</taxon>
        <taxon>Entelegynae</taxon>
        <taxon>Araneoidea</taxon>
        <taxon>Araneidae</taxon>
        <taxon>Caerostris</taxon>
    </lineage>
</organism>
<reference evidence="1 2" key="1">
    <citation type="submission" date="2021-06" db="EMBL/GenBank/DDBJ databases">
        <title>Caerostris darwini draft genome.</title>
        <authorList>
            <person name="Kono N."/>
            <person name="Arakawa K."/>
        </authorList>
    </citation>
    <scope>NUCLEOTIDE SEQUENCE [LARGE SCALE GENOMIC DNA]</scope>
</reference>
<accession>A0AAV4USS1</accession>
<dbReference type="EMBL" id="BPLQ01011912">
    <property type="protein sequence ID" value="GIY61072.1"/>
    <property type="molecule type" value="Genomic_DNA"/>
</dbReference>
<dbReference type="AlphaFoldDB" id="A0AAV4USS1"/>
<protein>
    <submittedName>
        <fullName evidence="1">Uncharacterized protein</fullName>
    </submittedName>
</protein>
<proteinExistence type="predicted"/>
<keyword evidence="2" id="KW-1185">Reference proteome</keyword>
<evidence type="ECO:0000313" key="1">
    <source>
        <dbReference type="EMBL" id="GIY61072.1"/>
    </source>
</evidence>
<comment type="caution">
    <text evidence="1">The sequence shown here is derived from an EMBL/GenBank/DDBJ whole genome shotgun (WGS) entry which is preliminary data.</text>
</comment>
<dbReference type="Proteomes" id="UP001054837">
    <property type="component" value="Unassembled WGS sequence"/>
</dbReference>
<name>A0AAV4USS1_9ARAC</name>
<sequence length="113" mass="12777">MSPSKTRSCRSLIPLECLASMVFGKGHFRERIFAKVVPQTRFCDPWDTVNLSRGGISDRISSREEDPVALGETDNYLLRCLLVTAQRGNISPEEVASQENSVTTLSRLRFWGW</sequence>